<evidence type="ECO:0000313" key="3">
    <source>
        <dbReference type="Proteomes" id="UP000198575"/>
    </source>
</evidence>
<reference evidence="2 3" key="1">
    <citation type="submission" date="2016-10" db="EMBL/GenBank/DDBJ databases">
        <authorList>
            <person name="de Groot N.N."/>
        </authorList>
    </citation>
    <scope>NUCLEOTIDE SEQUENCE [LARGE SCALE GENOMIC DNA]</scope>
    <source>
        <strain evidence="2 3">CGMCC 1.7659</strain>
    </source>
</reference>
<gene>
    <name evidence="2" type="ORF">SAMN05216289_102105</name>
</gene>
<dbReference type="Proteomes" id="UP000198575">
    <property type="component" value="Unassembled WGS sequence"/>
</dbReference>
<name>A0A1I4VHW7_9GAMM</name>
<dbReference type="AlphaFoldDB" id="A0A1I4VHW7"/>
<evidence type="ECO:0000313" key="2">
    <source>
        <dbReference type="EMBL" id="SFN00747.1"/>
    </source>
</evidence>
<feature type="region of interest" description="Disordered" evidence="1">
    <location>
        <begin position="1"/>
        <end position="20"/>
    </location>
</feature>
<feature type="compositionally biased region" description="Polar residues" evidence="1">
    <location>
        <begin position="1"/>
        <end position="11"/>
    </location>
</feature>
<organism evidence="2 3">
    <name type="scientific">Dokdonella immobilis</name>
    <dbReference type="NCBI Taxonomy" id="578942"/>
    <lineage>
        <taxon>Bacteria</taxon>
        <taxon>Pseudomonadati</taxon>
        <taxon>Pseudomonadota</taxon>
        <taxon>Gammaproteobacteria</taxon>
        <taxon>Lysobacterales</taxon>
        <taxon>Rhodanobacteraceae</taxon>
        <taxon>Dokdonella</taxon>
    </lineage>
</organism>
<accession>A0A1I4VHW7</accession>
<keyword evidence="3" id="KW-1185">Reference proteome</keyword>
<proteinExistence type="predicted"/>
<sequence>MRTGLSPGTSSRRMRARHGVEPAGRKSICMCLVSATPETGDLDFARRILVSLCMRASEPNVISRIPPRCLYAVCVHFQPACALRRTGQNFKVVGPPGLEPGTKGFACSDRFRSARTISSPFAETSGVRDARACDQGRCSPQVVSAPSDGVPPAWLRVATGHAIRAAEVSLNSSRSRPRITARRHLFDESPALTN</sequence>
<protein>
    <submittedName>
        <fullName evidence="2">Uncharacterized protein</fullName>
    </submittedName>
</protein>
<dbReference type="EMBL" id="FOVF01000002">
    <property type="protein sequence ID" value="SFN00747.1"/>
    <property type="molecule type" value="Genomic_DNA"/>
</dbReference>
<evidence type="ECO:0000256" key="1">
    <source>
        <dbReference type="SAM" id="MobiDB-lite"/>
    </source>
</evidence>